<reference evidence="2 3" key="1">
    <citation type="submission" date="2017-08" db="EMBL/GenBank/DDBJ databases">
        <title>Fine stratification of microbial communities through a metagenomic profile of the photic zone.</title>
        <authorList>
            <person name="Haro-Moreno J.M."/>
            <person name="Lopez-Perez M."/>
            <person name="De La Torre J."/>
            <person name="Picazo A."/>
            <person name="Camacho A."/>
            <person name="Rodriguez-Valera F."/>
        </authorList>
    </citation>
    <scope>NUCLEOTIDE SEQUENCE [LARGE SCALE GENOMIC DNA]</scope>
    <source>
        <strain evidence="2">MED-G28</strain>
    </source>
</reference>
<name>A0A2A5W9I8_9GAMM</name>
<dbReference type="EMBL" id="NTJZ01000010">
    <property type="protein sequence ID" value="PDH33159.1"/>
    <property type="molecule type" value="Genomic_DNA"/>
</dbReference>
<dbReference type="AlphaFoldDB" id="A0A2A5W9I8"/>
<dbReference type="PANTHER" id="PTHR43283:SF3">
    <property type="entry name" value="BETA-LACTAMASE FAMILY PROTEIN (AFU_ORTHOLOGUE AFUA_5G07500)"/>
    <property type="match status" value="1"/>
</dbReference>
<dbReference type="Gene3D" id="3.40.710.10">
    <property type="entry name" value="DD-peptidase/beta-lactamase superfamily"/>
    <property type="match status" value="1"/>
</dbReference>
<accession>A0A2A5W9I8</accession>
<sequence>MINLMKLSKSVIVILALNIGAILIADHHDETIQLTSISSIHSTNFGIDQSEIEDIKRAMQAAVDEEFLPGALLLVGNSEGIGLLETVGMEGPESSTPINKDTIFRIYSMTKPIISVAIMTMVEDGMINLNDPLEKYIPEFANLQVINRESGESRPAESSITIENLLTHESGIIQAIFSPGSDLGKMYANELQGDLTAQEFAARLGQLPVYFEPGTAWHYGHSTDVLGAVLEVAGGKSLDLVLAERIFEPLGMDETSFWVPVSKKYRIAEPIHGVMGDNTVPRKMLSGGGGLNSTTEDYVRFAEMLLNGGIYRDNRIIDESTLDQMRVKKIGDEGVSREFFFYGNTGDWGLGFHLQPTTDDSNGPHNYGWRGIGGTFFAVDEENDFYMIYMEQKRGGPGGSPFDANIAQRMVYEAMVD</sequence>
<proteinExistence type="predicted"/>
<evidence type="ECO:0000313" key="2">
    <source>
        <dbReference type="EMBL" id="PDH33159.1"/>
    </source>
</evidence>
<gene>
    <name evidence="2" type="ORF">CNF02_09415</name>
</gene>
<feature type="domain" description="Beta-lactamase-related" evidence="1">
    <location>
        <begin position="56"/>
        <end position="399"/>
    </location>
</feature>
<comment type="caution">
    <text evidence="2">The sequence shown here is derived from an EMBL/GenBank/DDBJ whole genome shotgun (WGS) entry which is preliminary data.</text>
</comment>
<dbReference type="PANTHER" id="PTHR43283">
    <property type="entry name" value="BETA-LACTAMASE-RELATED"/>
    <property type="match status" value="1"/>
</dbReference>
<dbReference type="InterPro" id="IPR012338">
    <property type="entry name" value="Beta-lactam/transpept-like"/>
</dbReference>
<dbReference type="InterPro" id="IPR050789">
    <property type="entry name" value="Diverse_Enzym_Activities"/>
</dbReference>
<evidence type="ECO:0000313" key="3">
    <source>
        <dbReference type="Proteomes" id="UP000219329"/>
    </source>
</evidence>
<dbReference type="Proteomes" id="UP000219329">
    <property type="component" value="Unassembled WGS sequence"/>
</dbReference>
<organism evidence="2 3">
    <name type="scientific">OM182 bacterium MED-G28</name>
    <dbReference type="NCBI Taxonomy" id="1986256"/>
    <lineage>
        <taxon>Bacteria</taxon>
        <taxon>Pseudomonadati</taxon>
        <taxon>Pseudomonadota</taxon>
        <taxon>Gammaproteobacteria</taxon>
        <taxon>OMG group</taxon>
        <taxon>OM182 clade</taxon>
    </lineage>
</organism>
<protein>
    <recommendedName>
        <fullName evidence="1">Beta-lactamase-related domain-containing protein</fullName>
    </recommendedName>
</protein>
<dbReference type="SUPFAM" id="SSF56601">
    <property type="entry name" value="beta-lactamase/transpeptidase-like"/>
    <property type="match status" value="1"/>
</dbReference>
<dbReference type="Pfam" id="PF00144">
    <property type="entry name" value="Beta-lactamase"/>
    <property type="match status" value="1"/>
</dbReference>
<evidence type="ECO:0000259" key="1">
    <source>
        <dbReference type="Pfam" id="PF00144"/>
    </source>
</evidence>
<dbReference type="InterPro" id="IPR001466">
    <property type="entry name" value="Beta-lactam-related"/>
</dbReference>